<reference evidence="1 2" key="1">
    <citation type="submission" date="2016-10" db="EMBL/GenBank/DDBJ databases">
        <authorList>
            <person name="de Groot N.N."/>
        </authorList>
    </citation>
    <scope>NUCLEOTIDE SEQUENCE [LARGE SCALE GENOMIC DNA]</scope>
    <source>
        <strain evidence="1 2">A52C2</strain>
    </source>
</reference>
<dbReference type="AlphaFoldDB" id="A0A1H9LF44"/>
<evidence type="ECO:0000313" key="2">
    <source>
        <dbReference type="Proteomes" id="UP000199647"/>
    </source>
</evidence>
<name>A0A1H9LF44_9HYPH</name>
<accession>A0A1H9LF44</accession>
<sequence>MGAAFRLCRFREGAHEHHVGQRGGALRSFGEEARERLNSPEFRRLLALSLCPANGENHRLFPGVRMHITKMPDGLESDGNPLTEVDKLERELKQAERLPALNMVIGQHEEFGLTAITRNTGEAVLVTGCPYFRFIADGDAREARKDLRRSICATLDRLEIARKCDDPAAPKTSFSEDGGKLEAHLSELQDLARIFPRNCCGRIGSFMTGLPGIGFCMSTDISLLTHRSQPRPIKLLTAAALADTQIPASKSTRRLERVCRSRPEGLIKGQIAKHELASPTVAQFDDRGSCHQIGLTCDHHIGLLSIRTDSGDN</sequence>
<keyword evidence="2" id="KW-1185">Reference proteome</keyword>
<proteinExistence type="predicted"/>
<organism evidence="1 2">
    <name type="scientific">Faunimonas pinastri</name>
    <dbReference type="NCBI Taxonomy" id="1855383"/>
    <lineage>
        <taxon>Bacteria</taxon>
        <taxon>Pseudomonadati</taxon>
        <taxon>Pseudomonadota</taxon>
        <taxon>Alphaproteobacteria</taxon>
        <taxon>Hyphomicrobiales</taxon>
        <taxon>Afifellaceae</taxon>
        <taxon>Faunimonas</taxon>
    </lineage>
</organism>
<dbReference type="EMBL" id="FOFG01000011">
    <property type="protein sequence ID" value="SER09827.1"/>
    <property type="molecule type" value="Genomic_DNA"/>
</dbReference>
<protein>
    <submittedName>
        <fullName evidence="1">Uncharacterized protein</fullName>
    </submittedName>
</protein>
<gene>
    <name evidence="1" type="ORF">SAMN05216548_11170</name>
</gene>
<dbReference type="Proteomes" id="UP000199647">
    <property type="component" value="Unassembled WGS sequence"/>
</dbReference>
<evidence type="ECO:0000313" key="1">
    <source>
        <dbReference type="EMBL" id="SER09827.1"/>
    </source>
</evidence>